<gene>
    <name evidence="10" type="ORF">SKTS_31750</name>
</gene>
<dbReference type="Pfam" id="PF02518">
    <property type="entry name" value="HATPase_c"/>
    <property type="match status" value="1"/>
</dbReference>
<dbReference type="Pfam" id="PF13185">
    <property type="entry name" value="GAF_2"/>
    <property type="match status" value="1"/>
</dbReference>
<evidence type="ECO:0000256" key="4">
    <source>
        <dbReference type="ARBA" id="ARBA00022679"/>
    </source>
</evidence>
<keyword evidence="3" id="KW-0597">Phosphoprotein</keyword>
<keyword evidence="8" id="KW-0902">Two-component regulatory system</keyword>
<evidence type="ECO:0000313" key="11">
    <source>
        <dbReference type="Proteomes" id="UP000502260"/>
    </source>
</evidence>
<keyword evidence="7" id="KW-0067">ATP-binding</keyword>
<dbReference type="Gene3D" id="3.30.450.40">
    <property type="match status" value="1"/>
</dbReference>
<dbReference type="RefSeq" id="WP_173067412.1">
    <property type="nucleotide sequence ID" value="NZ_AP022853.1"/>
</dbReference>
<accession>A0A6F8VHV1</accession>
<dbReference type="PROSITE" id="PS50109">
    <property type="entry name" value="HIS_KIN"/>
    <property type="match status" value="1"/>
</dbReference>
<reference evidence="11" key="1">
    <citation type="submission" date="2020-03" db="EMBL/GenBank/DDBJ databases">
        <title>Complete genome sequence of sulfur-oxidizing bacterium skT11.</title>
        <authorList>
            <person name="Kanda M."/>
            <person name="Kojima H."/>
            <person name="Fukui M."/>
        </authorList>
    </citation>
    <scope>NUCLEOTIDE SEQUENCE [LARGE SCALE GENOMIC DNA]</scope>
    <source>
        <strain evidence="11">skT11</strain>
    </source>
</reference>
<keyword evidence="6" id="KW-0418">Kinase</keyword>
<keyword evidence="4" id="KW-0808">Transferase</keyword>
<dbReference type="Gene3D" id="3.30.565.10">
    <property type="entry name" value="Histidine kinase-like ATPase, C-terminal domain"/>
    <property type="match status" value="1"/>
</dbReference>
<dbReference type="AlphaFoldDB" id="A0A6F8VHV1"/>
<dbReference type="InterPro" id="IPR011712">
    <property type="entry name" value="Sig_transdc_His_kin_sub3_dim/P"/>
</dbReference>
<dbReference type="InterPro" id="IPR036890">
    <property type="entry name" value="HATPase_C_sf"/>
</dbReference>
<dbReference type="PANTHER" id="PTHR24421">
    <property type="entry name" value="NITRATE/NITRITE SENSOR PROTEIN NARX-RELATED"/>
    <property type="match status" value="1"/>
</dbReference>
<dbReference type="Pfam" id="PF07730">
    <property type="entry name" value="HisKA_3"/>
    <property type="match status" value="1"/>
</dbReference>
<evidence type="ECO:0000256" key="7">
    <source>
        <dbReference type="ARBA" id="ARBA00022840"/>
    </source>
</evidence>
<dbReference type="SMART" id="SM00387">
    <property type="entry name" value="HATPase_c"/>
    <property type="match status" value="1"/>
</dbReference>
<evidence type="ECO:0000256" key="2">
    <source>
        <dbReference type="ARBA" id="ARBA00012438"/>
    </source>
</evidence>
<dbReference type="SUPFAM" id="SSF55874">
    <property type="entry name" value="ATPase domain of HSP90 chaperone/DNA topoisomerase II/histidine kinase"/>
    <property type="match status" value="1"/>
</dbReference>
<evidence type="ECO:0000313" key="10">
    <source>
        <dbReference type="EMBL" id="BCB28289.1"/>
    </source>
</evidence>
<sequence>MNTVAFPSSNLDPASGTYTIPALRVLSEIATSLSTENNLEALLERFLGTMVKLAGADAGAVRVLTADGSHLRLVGSIGLPVEIVEQEQFVELECGLCGEATRKHSHRHSTNVHFCSERNSHSYFGSRCQHIIAVPLRFQGKVQGVYNLFMASDTPVPEDVALLFDSISEHLGMALENARLTRENMRITLMNERQMLANELHDSLAQTLAYMKMRLALLRDSMEHADTANSAKYLEDVSEGLDTAYSGLRELLTHFRNRMDPRGLLPALQDIVNGFFKKTGIFINFSNLAPDLNLTPDQEVQVFHIVQEALHNINKHSKAQDVSLTLGLDGNNQYWVCIEDDGIGISPKRTPDKDMHFGLSIMRERAQRLNGNVVVEKLPERGTRVLLTFPAPKKEGGI</sequence>
<evidence type="ECO:0000256" key="5">
    <source>
        <dbReference type="ARBA" id="ARBA00022741"/>
    </source>
</evidence>
<proteinExistence type="predicted"/>
<evidence type="ECO:0000256" key="6">
    <source>
        <dbReference type="ARBA" id="ARBA00022777"/>
    </source>
</evidence>
<dbReference type="InterPro" id="IPR003018">
    <property type="entry name" value="GAF"/>
</dbReference>
<evidence type="ECO:0000256" key="1">
    <source>
        <dbReference type="ARBA" id="ARBA00000085"/>
    </source>
</evidence>
<dbReference type="CDD" id="cd16917">
    <property type="entry name" value="HATPase_UhpB-NarQ-NarX-like"/>
    <property type="match status" value="1"/>
</dbReference>
<dbReference type="InterPro" id="IPR050482">
    <property type="entry name" value="Sensor_HK_TwoCompSys"/>
</dbReference>
<dbReference type="PANTHER" id="PTHR24421:SF10">
    <property type="entry name" value="NITRATE_NITRITE SENSOR PROTEIN NARQ"/>
    <property type="match status" value="1"/>
</dbReference>
<evidence type="ECO:0000256" key="3">
    <source>
        <dbReference type="ARBA" id="ARBA00022553"/>
    </source>
</evidence>
<dbReference type="GO" id="GO:0046983">
    <property type="term" value="F:protein dimerization activity"/>
    <property type="evidence" value="ECO:0007669"/>
    <property type="project" value="InterPro"/>
</dbReference>
<dbReference type="EMBL" id="AP022853">
    <property type="protein sequence ID" value="BCB28289.1"/>
    <property type="molecule type" value="Genomic_DNA"/>
</dbReference>
<dbReference type="EC" id="2.7.13.3" evidence="2"/>
<dbReference type="GO" id="GO:0000155">
    <property type="term" value="F:phosphorelay sensor kinase activity"/>
    <property type="evidence" value="ECO:0007669"/>
    <property type="project" value="InterPro"/>
</dbReference>
<dbReference type="Proteomes" id="UP000502260">
    <property type="component" value="Chromosome"/>
</dbReference>
<protein>
    <recommendedName>
        <fullName evidence="2">histidine kinase</fullName>
        <ecNumber evidence="2">2.7.13.3</ecNumber>
    </recommendedName>
</protein>
<evidence type="ECO:0000259" key="9">
    <source>
        <dbReference type="PROSITE" id="PS50109"/>
    </source>
</evidence>
<name>A0A6F8VHV1_9PROT</name>
<dbReference type="InterPro" id="IPR029016">
    <property type="entry name" value="GAF-like_dom_sf"/>
</dbReference>
<comment type="catalytic activity">
    <reaction evidence="1">
        <text>ATP + protein L-histidine = ADP + protein N-phospho-L-histidine.</text>
        <dbReference type="EC" id="2.7.13.3"/>
    </reaction>
</comment>
<keyword evidence="11" id="KW-1185">Reference proteome</keyword>
<dbReference type="GO" id="GO:0016020">
    <property type="term" value="C:membrane"/>
    <property type="evidence" value="ECO:0007669"/>
    <property type="project" value="InterPro"/>
</dbReference>
<feature type="domain" description="Histidine kinase" evidence="9">
    <location>
        <begin position="195"/>
        <end position="393"/>
    </location>
</feature>
<evidence type="ECO:0000256" key="8">
    <source>
        <dbReference type="ARBA" id="ARBA00023012"/>
    </source>
</evidence>
<dbReference type="InterPro" id="IPR005467">
    <property type="entry name" value="His_kinase_dom"/>
</dbReference>
<dbReference type="SUPFAM" id="SSF55781">
    <property type="entry name" value="GAF domain-like"/>
    <property type="match status" value="1"/>
</dbReference>
<organism evidence="10 11">
    <name type="scientific">Sulfurimicrobium lacus</name>
    <dbReference type="NCBI Taxonomy" id="2715678"/>
    <lineage>
        <taxon>Bacteria</taxon>
        <taxon>Pseudomonadati</taxon>
        <taxon>Pseudomonadota</taxon>
        <taxon>Betaproteobacteria</taxon>
        <taxon>Nitrosomonadales</taxon>
        <taxon>Sulfuricellaceae</taxon>
        <taxon>Sulfurimicrobium</taxon>
    </lineage>
</organism>
<dbReference type="SMART" id="SM00065">
    <property type="entry name" value="GAF"/>
    <property type="match status" value="1"/>
</dbReference>
<keyword evidence="5" id="KW-0547">Nucleotide-binding</keyword>
<dbReference type="GO" id="GO:0005524">
    <property type="term" value="F:ATP binding"/>
    <property type="evidence" value="ECO:0007669"/>
    <property type="project" value="UniProtKB-KW"/>
</dbReference>
<dbReference type="InterPro" id="IPR003594">
    <property type="entry name" value="HATPase_dom"/>
</dbReference>
<dbReference type="Gene3D" id="1.20.5.1930">
    <property type="match status" value="1"/>
</dbReference>
<dbReference type="KEGG" id="slac:SKTS_31750"/>